<dbReference type="AlphaFoldDB" id="A0A9N9KLW5"/>
<feature type="non-terminal residue" evidence="1">
    <location>
        <position position="50"/>
    </location>
</feature>
<name>A0A9N9KLW5_9GLOM</name>
<evidence type="ECO:0000313" key="1">
    <source>
        <dbReference type="EMBL" id="CAG8836926.1"/>
    </source>
</evidence>
<feature type="non-terminal residue" evidence="1">
    <location>
        <position position="1"/>
    </location>
</feature>
<dbReference type="EMBL" id="CAJVQA010079931">
    <property type="protein sequence ID" value="CAG8836926.1"/>
    <property type="molecule type" value="Genomic_DNA"/>
</dbReference>
<reference evidence="1" key="1">
    <citation type="submission" date="2021-06" db="EMBL/GenBank/DDBJ databases">
        <authorList>
            <person name="Kallberg Y."/>
            <person name="Tangrot J."/>
            <person name="Rosling A."/>
        </authorList>
    </citation>
    <scope>NUCLEOTIDE SEQUENCE</scope>
    <source>
        <strain evidence="1">FL966</strain>
    </source>
</reference>
<gene>
    <name evidence="1" type="ORF">CPELLU_LOCUS21470</name>
</gene>
<keyword evidence="2" id="KW-1185">Reference proteome</keyword>
<organism evidence="1 2">
    <name type="scientific">Cetraspora pellucida</name>
    <dbReference type="NCBI Taxonomy" id="1433469"/>
    <lineage>
        <taxon>Eukaryota</taxon>
        <taxon>Fungi</taxon>
        <taxon>Fungi incertae sedis</taxon>
        <taxon>Mucoromycota</taxon>
        <taxon>Glomeromycotina</taxon>
        <taxon>Glomeromycetes</taxon>
        <taxon>Diversisporales</taxon>
        <taxon>Gigasporaceae</taxon>
        <taxon>Cetraspora</taxon>
    </lineage>
</organism>
<comment type="caution">
    <text evidence="1">The sequence shown here is derived from an EMBL/GenBank/DDBJ whole genome shotgun (WGS) entry which is preliminary data.</text>
</comment>
<evidence type="ECO:0000313" key="2">
    <source>
        <dbReference type="Proteomes" id="UP000789759"/>
    </source>
</evidence>
<dbReference type="Proteomes" id="UP000789759">
    <property type="component" value="Unassembled WGS sequence"/>
</dbReference>
<sequence length="50" mass="5700">SSFETNNLIETGEEIHSFVNTFENHVAEVSLPCETTINNAYNEAWNEIIQ</sequence>
<proteinExistence type="predicted"/>
<protein>
    <submittedName>
        <fullName evidence="1">24456_t:CDS:1</fullName>
    </submittedName>
</protein>
<accession>A0A9N9KLW5</accession>